<dbReference type="EMBL" id="CP029604">
    <property type="protein sequence ID" value="AWO83351.1"/>
    <property type="molecule type" value="Genomic_DNA"/>
</dbReference>
<protein>
    <submittedName>
        <fullName evidence="1">Uncharacterized protein</fullName>
    </submittedName>
</protein>
<dbReference type="KEGG" id="gta:BCM27_07180"/>
<reference evidence="1 2" key="1">
    <citation type="submission" date="2018-05" db="EMBL/GenBank/DDBJ databases">
        <title>Complete genome sequence of Gordonia terrae NRRL B-16283.</title>
        <authorList>
            <person name="Garlena R.A."/>
            <person name="Russell D.A."/>
            <person name="Hatfull G.F."/>
        </authorList>
    </citation>
    <scope>NUCLEOTIDE SEQUENCE [LARGE SCALE GENOMIC DNA]</scope>
    <source>
        <strain evidence="1 2">NRRL B-16283</strain>
    </source>
</reference>
<name>A0AAD0KCD4_9ACTN</name>
<sequence length="78" mass="8613">MITAMTLLFVLALVVVVSVACATGVLALAARRTPAGQRTPGQRISDWFTRNPRRPYGPDTERVAAELSILTRRYDKLI</sequence>
<accession>A0AAD0KCD4</accession>
<organism evidence="1 2">
    <name type="scientific">Gordonia terrae</name>
    <dbReference type="NCBI Taxonomy" id="2055"/>
    <lineage>
        <taxon>Bacteria</taxon>
        <taxon>Bacillati</taxon>
        <taxon>Actinomycetota</taxon>
        <taxon>Actinomycetes</taxon>
        <taxon>Mycobacteriales</taxon>
        <taxon>Gordoniaceae</taxon>
        <taxon>Gordonia</taxon>
    </lineage>
</organism>
<dbReference type="Proteomes" id="UP000247118">
    <property type="component" value="Chromosome"/>
</dbReference>
<dbReference type="AlphaFoldDB" id="A0AAD0KCD4"/>
<gene>
    <name evidence="1" type="ORF">DLJ61_07250</name>
</gene>
<proteinExistence type="predicted"/>
<evidence type="ECO:0000313" key="1">
    <source>
        <dbReference type="EMBL" id="AWO83351.1"/>
    </source>
</evidence>
<evidence type="ECO:0000313" key="2">
    <source>
        <dbReference type="Proteomes" id="UP000247118"/>
    </source>
</evidence>